<feature type="region of interest" description="Disordered" evidence="1">
    <location>
        <begin position="1"/>
        <end position="36"/>
    </location>
</feature>
<feature type="region of interest" description="Disordered" evidence="1">
    <location>
        <begin position="52"/>
        <end position="82"/>
    </location>
</feature>
<feature type="compositionally biased region" description="Low complexity" evidence="1">
    <location>
        <begin position="14"/>
        <end position="28"/>
    </location>
</feature>
<reference evidence="2 3" key="1">
    <citation type="submission" date="2015-09" db="EMBL/GenBank/DDBJ databases">
        <title>Atta colombica WGS genome.</title>
        <authorList>
            <person name="Nygaard S."/>
            <person name="Hu H."/>
            <person name="Boomsma J."/>
            <person name="Zhang G."/>
        </authorList>
    </citation>
    <scope>NUCLEOTIDE SEQUENCE [LARGE SCALE GENOMIC DNA]</scope>
    <source>
        <strain evidence="2">Treedump-2</strain>
        <tissue evidence="2">Whole body</tissue>
    </source>
</reference>
<proteinExistence type="predicted"/>
<evidence type="ECO:0000313" key="2">
    <source>
        <dbReference type="EMBL" id="KYM91147.1"/>
    </source>
</evidence>
<dbReference type="EMBL" id="KQ976408">
    <property type="protein sequence ID" value="KYM91147.1"/>
    <property type="molecule type" value="Genomic_DNA"/>
</dbReference>
<dbReference type="AlphaFoldDB" id="A0A195BUX4"/>
<keyword evidence="3" id="KW-1185">Reference proteome</keyword>
<organism evidence="2 3">
    <name type="scientific">Atta colombica</name>
    <dbReference type="NCBI Taxonomy" id="520822"/>
    <lineage>
        <taxon>Eukaryota</taxon>
        <taxon>Metazoa</taxon>
        <taxon>Ecdysozoa</taxon>
        <taxon>Arthropoda</taxon>
        <taxon>Hexapoda</taxon>
        <taxon>Insecta</taxon>
        <taxon>Pterygota</taxon>
        <taxon>Neoptera</taxon>
        <taxon>Endopterygota</taxon>
        <taxon>Hymenoptera</taxon>
        <taxon>Apocrita</taxon>
        <taxon>Aculeata</taxon>
        <taxon>Formicoidea</taxon>
        <taxon>Formicidae</taxon>
        <taxon>Myrmicinae</taxon>
        <taxon>Atta</taxon>
    </lineage>
</organism>
<feature type="compositionally biased region" description="Basic and acidic residues" evidence="1">
    <location>
        <begin position="55"/>
        <end position="82"/>
    </location>
</feature>
<dbReference type="Proteomes" id="UP000078540">
    <property type="component" value="Unassembled WGS sequence"/>
</dbReference>
<accession>A0A195BUX4</accession>
<sequence length="107" mass="12013">MKSGVDGALRVGKTSGKTSVTTMTTRTGGNRRSHCAGDKSCRIVLRRQRSANMPRKAEYARAFDEQTKPGRRDSQGRLVLNDRDAKDKSALISIFRDLERLNCARYH</sequence>
<evidence type="ECO:0000313" key="3">
    <source>
        <dbReference type="Proteomes" id="UP000078540"/>
    </source>
</evidence>
<evidence type="ECO:0000256" key="1">
    <source>
        <dbReference type="SAM" id="MobiDB-lite"/>
    </source>
</evidence>
<name>A0A195BUX4_9HYME</name>
<gene>
    <name evidence="2" type="ORF">ALC53_01559</name>
</gene>
<protein>
    <submittedName>
        <fullName evidence="2">Uncharacterized protein</fullName>
    </submittedName>
</protein>